<dbReference type="Proteomes" id="UP001165064">
    <property type="component" value="Unassembled WGS sequence"/>
</dbReference>
<sequence length="189" mass="22222">MFSSFTNPGIQQKHQNKYPEIQSSKMSIKFMPDPCPLETPEPDSITTSPFRKLKHRNTHSIHYDPPQIRLNRRLSQVSPAEALELMEFKDRLRLYGILVLVCTWTVFIVGMGSVFNLWSWCFSDEVLDRFDGGLITKIRQLLKVFDSQNEIVDNYYVYCFFLSFAIIWIWCVVSWLSMKLFRHSKGIGR</sequence>
<gene>
    <name evidence="1" type="ORF">Amon02_000455700</name>
</gene>
<protein>
    <submittedName>
        <fullName evidence="1">Unnamed protein product</fullName>
    </submittedName>
</protein>
<comment type="caution">
    <text evidence="1">The sequence shown here is derived from an EMBL/GenBank/DDBJ whole genome shotgun (WGS) entry which is preliminary data.</text>
</comment>
<organism evidence="1 2">
    <name type="scientific">Ambrosiozyma monospora</name>
    <name type="common">Yeast</name>
    <name type="synonym">Endomycopsis monosporus</name>
    <dbReference type="NCBI Taxonomy" id="43982"/>
    <lineage>
        <taxon>Eukaryota</taxon>
        <taxon>Fungi</taxon>
        <taxon>Dikarya</taxon>
        <taxon>Ascomycota</taxon>
        <taxon>Saccharomycotina</taxon>
        <taxon>Pichiomycetes</taxon>
        <taxon>Pichiales</taxon>
        <taxon>Pichiaceae</taxon>
        <taxon>Ambrosiozyma</taxon>
    </lineage>
</organism>
<reference evidence="1" key="1">
    <citation type="submission" date="2023-04" db="EMBL/GenBank/DDBJ databases">
        <title>Ambrosiozyma monospora NBRC 10751.</title>
        <authorList>
            <person name="Ichikawa N."/>
            <person name="Sato H."/>
            <person name="Tonouchi N."/>
        </authorList>
    </citation>
    <scope>NUCLEOTIDE SEQUENCE</scope>
    <source>
        <strain evidence="1">NBRC 10751</strain>
    </source>
</reference>
<dbReference type="EMBL" id="BSXS01003155">
    <property type="protein sequence ID" value="GME80657.1"/>
    <property type="molecule type" value="Genomic_DNA"/>
</dbReference>
<keyword evidence="2" id="KW-1185">Reference proteome</keyword>
<evidence type="ECO:0000313" key="2">
    <source>
        <dbReference type="Proteomes" id="UP001165064"/>
    </source>
</evidence>
<proteinExistence type="predicted"/>
<accession>A0ACB5T487</accession>
<name>A0ACB5T487_AMBMO</name>
<evidence type="ECO:0000313" key="1">
    <source>
        <dbReference type="EMBL" id="GME80657.1"/>
    </source>
</evidence>